<dbReference type="EMBL" id="MCGN01000003">
    <property type="protein sequence ID" value="ORY99110.1"/>
    <property type="molecule type" value="Genomic_DNA"/>
</dbReference>
<comment type="caution">
    <text evidence="2">The sequence shown here is derived from an EMBL/GenBank/DDBJ whole genome shotgun (WGS) entry which is preliminary data.</text>
</comment>
<protein>
    <submittedName>
        <fullName evidence="2">Uncharacterized protein</fullName>
    </submittedName>
</protein>
<organism evidence="2 3">
    <name type="scientific">Syncephalastrum racemosum</name>
    <name type="common">Filamentous fungus</name>
    <dbReference type="NCBI Taxonomy" id="13706"/>
    <lineage>
        <taxon>Eukaryota</taxon>
        <taxon>Fungi</taxon>
        <taxon>Fungi incertae sedis</taxon>
        <taxon>Mucoromycota</taxon>
        <taxon>Mucoromycotina</taxon>
        <taxon>Mucoromycetes</taxon>
        <taxon>Mucorales</taxon>
        <taxon>Syncephalastraceae</taxon>
        <taxon>Syncephalastrum</taxon>
    </lineage>
</organism>
<accession>A0A1X2HJ44</accession>
<evidence type="ECO:0000313" key="2">
    <source>
        <dbReference type="EMBL" id="ORY99110.1"/>
    </source>
</evidence>
<dbReference type="Proteomes" id="UP000242180">
    <property type="component" value="Unassembled WGS sequence"/>
</dbReference>
<gene>
    <name evidence="2" type="ORF">BCR43DRAFT_488752</name>
</gene>
<dbReference type="AlphaFoldDB" id="A0A1X2HJ44"/>
<dbReference type="InParanoid" id="A0A1X2HJ44"/>
<evidence type="ECO:0000256" key="1">
    <source>
        <dbReference type="SAM" id="SignalP"/>
    </source>
</evidence>
<keyword evidence="1" id="KW-0732">Signal</keyword>
<sequence>MHPYSWHFMFLTGNSIQSCTARCVIAFSVTFGFLTSHKKPTCFLTQICICKASTPHFSHFLIYQIATIQWVESSPLKCGFNTEE</sequence>
<name>A0A1X2HJ44_SYNRA</name>
<evidence type="ECO:0000313" key="3">
    <source>
        <dbReference type="Proteomes" id="UP000242180"/>
    </source>
</evidence>
<keyword evidence="3" id="KW-1185">Reference proteome</keyword>
<feature type="signal peptide" evidence="1">
    <location>
        <begin position="1"/>
        <end position="21"/>
    </location>
</feature>
<feature type="chain" id="PRO_5012575178" evidence="1">
    <location>
        <begin position="22"/>
        <end position="84"/>
    </location>
</feature>
<reference evidence="2 3" key="1">
    <citation type="submission" date="2016-07" db="EMBL/GenBank/DDBJ databases">
        <title>Pervasive Adenine N6-methylation of Active Genes in Fungi.</title>
        <authorList>
            <consortium name="DOE Joint Genome Institute"/>
            <person name="Mondo S.J."/>
            <person name="Dannebaum R.O."/>
            <person name="Kuo R.C."/>
            <person name="Labutti K."/>
            <person name="Haridas S."/>
            <person name="Kuo A."/>
            <person name="Salamov A."/>
            <person name="Ahrendt S.R."/>
            <person name="Lipzen A."/>
            <person name="Sullivan W."/>
            <person name="Andreopoulos W.B."/>
            <person name="Clum A."/>
            <person name="Lindquist E."/>
            <person name="Daum C."/>
            <person name="Ramamoorthy G.K."/>
            <person name="Gryganskyi A."/>
            <person name="Culley D."/>
            <person name="Magnuson J.K."/>
            <person name="James T.Y."/>
            <person name="O'Malley M.A."/>
            <person name="Stajich J.E."/>
            <person name="Spatafora J.W."/>
            <person name="Visel A."/>
            <person name="Grigoriev I.V."/>
        </authorList>
    </citation>
    <scope>NUCLEOTIDE SEQUENCE [LARGE SCALE GENOMIC DNA]</scope>
    <source>
        <strain evidence="2 3">NRRL 2496</strain>
    </source>
</reference>
<proteinExistence type="predicted"/>